<reference evidence="2 3" key="1">
    <citation type="submission" date="2020-02" db="EMBL/GenBank/DDBJ databases">
        <title>Sequencing the genomes of 1000 actinobacteria strains.</title>
        <authorList>
            <person name="Klenk H.-P."/>
        </authorList>
    </citation>
    <scope>NUCLEOTIDE SEQUENCE [LARGE SCALE GENOMIC DNA]</scope>
    <source>
        <strain evidence="2 3">DSM 19609</strain>
    </source>
</reference>
<feature type="region of interest" description="Disordered" evidence="1">
    <location>
        <begin position="230"/>
        <end position="260"/>
    </location>
</feature>
<comment type="caution">
    <text evidence="2">The sequence shown here is derived from an EMBL/GenBank/DDBJ whole genome shotgun (WGS) entry which is preliminary data.</text>
</comment>
<accession>A0ABX0SJP6</accession>
<dbReference type="Proteomes" id="UP000749311">
    <property type="component" value="Unassembled WGS sequence"/>
</dbReference>
<dbReference type="EMBL" id="JAAMOZ010000001">
    <property type="protein sequence ID" value="NIH57533.1"/>
    <property type="molecule type" value="Genomic_DNA"/>
</dbReference>
<proteinExistence type="predicted"/>
<evidence type="ECO:0000256" key="1">
    <source>
        <dbReference type="SAM" id="MobiDB-lite"/>
    </source>
</evidence>
<keyword evidence="3" id="KW-1185">Reference proteome</keyword>
<dbReference type="RefSeq" id="WP_167167397.1">
    <property type="nucleotide sequence ID" value="NZ_BAAAOO010000007.1"/>
</dbReference>
<gene>
    <name evidence="2" type="ORF">FB473_002178</name>
</gene>
<evidence type="ECO:0000313" key="2">
    <source>
        <dbReference type="EMBL" id="NIH57533.1"/>
    </source>
</evidence>
<evidence type="ECO:0000313" key="3">
    <source>
        <dbReference type="Proteomes" id="UP000749311"/>
    </source>
</evidence>
<sequence>MSALLGLKTRLGLARTMAWVGVEDSSTSTDDLRRVVAELSRGRADIVVLSAQRTTSATVRVAHEAARKVLAGRTILGLAGGPVIADGIGPDLLLQTDAAPTPFRSHEWSLVGRSFYAGSGLDDALADPRLDVVVVSPHLVEQAAALAPPALAASKPWFAHTGSVDEAADLVRRGARRIAFAATGTNAYETVVAHRAVLERVWAAEMEQVEFAAFRADARLGPAAPGFGAPGFAGSDRSTPGPVVRRGATQVRRPGWRRER</sequence>
<organism evidence="2 3">
    <name type="scientific">Brooklawnia cerclae</name>
    <dbReference type="NCBI Taxonomy" id="349934"/>
    <lineage>
        <taxon>Bacteria</taxon>
        <taxon>Bacillati</taxon>
        <taxon>Actinomycetota</taxon>
        <taxon>Actinomycetes</taxon>
        <taxon>Propionibacteriales</taxon>
        <taxon>Propionibacteriaceae</taxon>
        <taxon>Brooklawnia</taxon>
    </lineage>
</organism>
<name>A0ABX0SJP6_9ACTN</name>
<protein>
    <submittedName>
        <fullName evidence="2">Uncharacterized protein</fullName>
    </submittedName>
</protein>